<dbReference type="Proteomes" id="UP000199317">
    <property type="component" value="Unassembled WGS sequence"/>
</dbReference>
<dbReference type="Gene3D" id="3.40.50.2300">
    <property type="match status" value="2"/>
</dbReference>
<proteinExistence type="inferred from homology"/>
<evidence type="ECO:0000313" key="5">
    <source>
        <dbReference type="Proteomes" id="UP000199317"/>
    </source>
</evidence>
<evidence type="ECO:0000313" key="4">
    <source>
        <dbReference type="EMBL" id="SDO95303.1"/>
    </source>
</evidence>
<dbReference type="InterPro" id="IPR028082">
    <property type="entry name" value="Peripla_BP_I"/>
</dbReference>
<gene>
    <name evidence="4" type="ORF">SAMN04489708_105123</name>
</gene>
<protein>
    <submittedName>
        <fullName evidence="4">ABC-type branched-chain amino acid transport system, substrate-binding protein</fullName>
    </submittedName>
</protein>
<dbReference type="RefSeq" id="WP_092832849.1">
    <property type="nucleotide sequence ID" value="NZ_FNJL01000005.1"/>
</dbReference>
<dbReference type="InterPro" id="IPR028081">
    <property type="entry name" value="Leu-bd"/>
</dbReference>
<dbReference type="AlphaFoldDB" id="A0A1H0NRQ5"/>
<evidence type="ECO:0000259" key="3">
    <source>
        <dbReference type="Pfam" id="PF13458"/>
    </source>
</evidence>
<dbReference type="EMBL" id="FNJL01000005">
    <property type="protein sequence ID" value="SDO95303.1"/>
    <property type="molecule type" value="Genomic_DNA"/>
</dbReference>
<keyword evidence="5" id="KW-1185">Reference proteome</keyword>
<evidence type="ECO:0000256" key="1">
    <source>
        <dbReference type="ARBA" id="ARBA00010062"/>
    </source>
</evidence>
<comment type="similarity">
    <text evidence="1">Belongs to the leucine-binding protein family.</text>
</comment>
<dbReference type="SUPFAM" id="SSF53822">
    <property type="entry name" value="Periplasmic binding protein-like I"/>
    <property type="match status" value="1"/>
</dbReference>
<sequence length="349" mass="36382">MTLPPPPTARLGRRGFLGASASTAAAAACAPASGLAATATRASERPAPGARLTVGVLLPESSRYPTLSAEFLAGLDAGAAASGLASPRWLPLPYGRSVRSALQQARAAVETGTVDALAGWLPVDSAMEFAPLLQRHGVPFLASDTGADRLPDRPAARSPWLVPHTLELWQSCARLGREAPRRWGTRAVLCMGLLESGYDFPHEFRAAFEAAGGTVAATHVSGLPDGRPEFDGLRSVLKGTAADFVVVLYSGRQAERFRAAWQRLGMDRQQPLVGSPVALESPLSAASPAAALQLGTDAGERLARWQAAVPGGALAALARLHAALQEPAFLPTAARPGVRSGWTNPYLVT</sequence>
<reference evidence="5" key="1">
    <citation type="submission" date="2016-10" db="EMBL/GenBank/DDBJ databases">
        <authorList>
            <person name="Varghese N."/>
            <person name="Submissions S."/>
        </authorList>
    </citation>
    <scope>NUCLEOTIDE SEQUENCE [LARGE SCALE GENOMIC DNA]</scope>
    <source>
        <strain evidence="5">DSM 17101</strain>
    </source>
</reference>
<keyword evidence="2" id="KW-0732">Signal</keyword>
<dbReference type="OrthoDB" id="8821001at2"/>
<dbReference type="Pfam" id="PF13458">
    <property type="entry name" value="Peripla_BP_6"/>
    <property type="match status" value="1"/>
</dbReference>
<dbReference type="InterPro" id="IPR006311">
    <property type="entry name" value="TAT_signal"/>
</dbReference>
<accession>A0A1H0NRQ5</accession>
<name>A0A1H0NRQ5_9BURK</name>
<dbReference type="PROSITE" id="PS51318">
    <property type="entry name" value="TAT"/>
    <property type="match status" value="1"/>
</dbReference>
<evidence type="ECO:0000256" key="2">
    <source>
        <dbReference type="ARBA" id="ARBA00022729"/>
    </source>
</evidence>
<organism evidence="4 5">
    <name type="scientific">Paracidovorax cattleyae</name>
    <dbReference type="NCBI Taxonomy" id="80868"/>
    <lineage>
        <taxon>Bacteria</taxon>
        <taxon>Pseudomonadati</taxon>
        <taxon>Pseudomonadota</taxon>
        <taxon>Betaproteobacteria</taxon>
        <taxon>Burkholderiales</taxon>
        <taxon>Comamonadaceae</taxon>
        <taxon>Paracidovorax</taxon>
    </lineage>
</organism>
<feature type="domain" description="Leucine-binding protein" evidence="3">
    <location>
        <begin position="53"/>
        <end position="292"/>
    </location>
</feature>